<feature type="transmembrane region" description="Helical" evidence="11">
    <location>
        <begin position="140"/>
        <end position="156"/>
    </location>
</feature>
<keyword evidence="12" id="KW-1185">Reference proteome</keyword>
<dbReference type="InterPro" id="IPR000133">
    <property type="entry name" value="ER_ret_rcpt"/>
</dbReference>
<evidence type="ECO:0000313" key="12">
    <source>
        <dbReference type="Proteomes" id="UP000813463"/>
    </source>
</evidence>
<dbReference type="PANTHER" id="PTHR10585">
    <property type="entry name" value="ER LUMEN PROTEIN RETAINING RECEPTOR"/>
    <property type="match status" value="1"/>
</dbReference>
<evidence type="ECO:0008006" key="14">
    <source>
        <dbReference type="Google" id="ProtNLM"/>
    </source>
</evidence>
<evidence type="ECO:0000256" key="1">
    <source>
        <dbReference type="ARBA" id="ARBA00004477"/>
    </source>
</evidence>
<feature type="transmembrane region" description="Helical" evidence="11">
    <location>
        <begin position="51"/>
        <end position="71"/>
    </location>
</feature>
<evidence type="ECO:0000256" key="11">
    <source>
        <dbReference type="SAM" id="Phobius"/>
    </source>
</evidence>
<keyword evidence="10" id="KW-0675">Receptor</keyword>
<evidence type="ECO:0000313" key="13">
    <source>
        <dbReference type="RefSeq" id="XP_056690892.1"/>
    </source>
</evidence>
<gene>
    <name evidence="13" type="primary">LOC110802793</name>
</gene>
<evidence type="ECO:0000256" key="4">
    <source>
        <dbReference type="ARBA" id="ARBA00022692"/>
    </source>
</evidence>
<keyword evidence="5" id="KW-0256">Endoplasmic reticulum</keyword>
<feature type="transmembrane region" description="Helical" evidence="11">
    <location>
        <begin position="199"/>
        <end position="220"/>
    </location>
</feature>
<dbReference type="Pfam" id="PF00810">
    <property type="entry name" value="ER_lumen_recept"/>
    <property type="match status" value="1"/>
</dbReference>
<protein>
    <recommendedName>
        <fullName evidence="14">ER lumen protein-retaining receptor</fullName>
    </recommendedName>
</protein>
<name>A0ABM3R5K0_SPIOL</name>
<comment type="similarity">
    <text evidence="2">Belongs to the ERD2 family.</text>
</comment>
<keyword evidence="4 11" id="KW-0812">Transmembrane</keyword>
<evidence type="ECO:0000256" key="10">
    <source>
        <dbReference type="ARBA" id="ARBA00023170"/>
    </source>
</evidence>
<feature type="transmembrane region" description="Helical" evidence="11">
    <location>
        <begin position="107"/>
        <end position="128"/>
    </location>
</feature>
<dbReference type="RefSeq" id="XP_056690892.1">
    <property type="nucleotide sequence ID" value="XM_056834914.1"/>
</dbReference>
<keyword evidence="3" id="KW-0813">Transport</keyword>
<reference evidence="13" key="2">
    <citation type="submission" date="2025-08" db="UniProtKB">
        <authorList>
            <consortium name="RefSeq"/>
        </authorList>
    </citation>
    <scope>IDENTIFICATION</scope>
    <source>
        <tissue evidence="13">Leaf</tissue>
    </source>
</reference>
<organism evidence="12 13">
    <name type="scientific">Spinacia oleracea</name>
    <name type="common">Spinach</name>
    <dbReference type="NCBI Taxonomy" id="3562"/>
    <lineage>
        <taxon>Eukaryota</taxon>
        <taxon>Viridiplantae</taxon>
        <taxon>Streptophyta</taxon>
        <taxon>Embryophyta</taxon>
        <taxon>Tracheophyta</taxon>
        <taxon>Spermatophyta</taxon>
        <taxon>Magnoliopsida</taxon>
        <taxon>eudicotyledons</taxon>
        <taxon>Gunneridae</taxon>
        <taxon>Pentapetalae</taxon>
        <taxon>Caryophyllales</taxon>
        <taxon>Chenopodiaceae</taxon>
        <taxon>Chenopodioideae</taxon>
        <taxon>Anserineae</taxon>
        <taxon>Spinacia</taxon>
    </lineage>
</organism>
<evidence type="ECO:0000256" key="3">
    <source>
        <dbReference type="ARBA" id="ARBA00022448"/>
    </source>
</evidence>
<evidence type="ECO:0000256" key="5">
    <source>
        <dbReference type="ARBA" id="ARBA00022824"/>
    </source>
</evidence>
<dbReference type="PRINTS" id="PR00660">
    <property type="entry name" value="ERLUMENR"/>
</dbReference>
<dbReference type="Proteomes" id="UP000813463">
    <property type="component" value="Chromosome 1"/>
</dbReference>
<accession>A0ABM3R5K0</accession>
<keyword evidence="6" id="KW-0931">ER-Golgi transport</keyword>
<evidence type="ECO:0000256" key="9">
    <source>
        <dbReference type="ARBA" id="ARBA00023136"/>
    </source>
</evidence>
<evidence type="ECO:0000256" key="7">
    <source>
        <dbReference type="ARBA" id="ARBA00022927"/>
    </source>
</evidence>
<evidence type="ECO:0000256" key="6">
    <source>
        <dbReference type="ARBA" id="ARBA00022892"/>
    </source>
</evidence>
<proteinExistence type="inferred from homology"/>
<evidence type="ECO:0000256" key="2">
    <source>
        <dbReference type="ARBA" id="ARBA00010120"/>
    </source>
</evidence>
<keyword evidence="8 11" id="KW-1133">Transmembrane helix</keyword>
<keyword evidence="7" id="KW-0653">Protein transport</keyword>
<feature type="transmembrane region" description="Helical" evidence="11">
    <location>
        <begin position="235"/>
        <end position="259"/>
    </location>
</feature>
<comment type="subcellular location">
    <subcellularLocation>
        <location evidence="1">Endoplasmic reticulum membrane</location>
        <topology evidence="1">Multi-pass membrane protein</topology>
    </subcellularLocation>
</comment>
<reference evidence="12" key="1">
    <citation type="journal article" date="2021" name="Nat. Commun.">
        <title>Genomic analyses provide insights into spinach domestication and the genetic basis of agronomic traits.</title>
        <authorList>
            <person name="Cai X."/>
            <person name="Sun X."/>
            <person name="Xu C."/>
            <person name="Sun H."/>
            <person name="Wang X."/>
            <person name="Ge C."/>
            <person name="Zhang Z."/>
            <person name="Wang Q."/>
            <person name="Fei Z."/>
            <person name="Jiao C."/>
            <person name="Wang Q."/>
        </authorList>
    </citation>
    <scope>NUCLEOTIDE SEQUENCE [LARGE SCALE GENOMIC DNA]</scope>
    <source>
        <strain evidence="12">cv. Varoflay</strain>
    </source>
</reference>
<feature type="transmembrane region" description="Helical" evidence="11">
    <location>
        <begin position="27"/>
        <end position="45"/>
    </location>
</feature>
<dbReference type="GeneID" id="110802793"/>
<keyword evidence="9 11" id="KW-0472">Membrane</keyword>
<feature type="transmembrane region" description="Helical" evidence="11">
    <location>
        <begin position="168"/>
        <end position="187"/>
    </location>
</feature>
<evidence type="ECO:0000256" key="8">
    <source>
        <dbReference type="ARBA" id="ARBA00022989"/>
    </source>
</evidence>
<sequence>MGDKRATPTPVNRLGRWVRSRSVRQKVTMGAVAALMLLVLLKVLVKKRSHYFVATQVAHSAGILVLIYKLTITKNCSGLSLKTQELTVVFLMMRIICHFTLVHDIHIVLDTLILGSTLWVIYMIRYKLKRTYMHDLDNLPLRYVLVPCAIVAVIGHPGWQGPCVRRFFFVYSLTIEAVSVLPQLHLIQNAKMVEPFTAHYVFAMGVARFFSFANWMIMLIDTKGSLMTQIGRGRLYLLVAPLSEVVQTFILADFCYYYVKSVMEGRRLMKLPSLVSVV</sequence>